<dbReference type="EC" id="2.1.1.-" evidence="5"/>
<keyword evidence="7" id="KW-0732">Signal</keyword>
<evidence type="ECO:0000256" key="5">
    <source>
        <dbReference type="PIRNR" id="PIRNR037755"/>
    </source>
</evidence>
<dbReference type="SUPFAM" id="SSF53335">
    <property type="entry name" value="S-adenosyl-L-methionine-dependent methyltransferases"/>
    <property type="match status" value="1"/>
</dbReference>
<dbReference type="CDD" id="cd02440">
    <property type="entry name" value="AdoMet_MTases"/>
    <property type="match status" value="1"/>
</dbReference>
<reference evidence="10" key="1">
    <citation type="submission" date="2025-08" db="UniProtKB">
        <authorList>
            <consortium name="RefSeq"/>
        </authorList>
    </citation>
    <scope>IDENTIFICATION</scope>
    <source>
        <tissue evidence="10">Gonad</tissue>
    </source>
</reference>
<dbReference type="PIRSF" id="PIRSF037755">
    <property type="entry name" value="Mettl2_prd"/>
    <property type="match status" value="1"/>
</dbReference>
<evidence type="ECO:0000313" key="9">
    <source>
        <dbReference type="Proteomes" id="UP000515135"/>
    </source>
</evidence>
<sequence length="428" mass="49012">MRGCLAVLPLLVRRLVCVRVHVRCCHTRTRKRPPFGDRYLTDPSRVFEHNSWDNVEWDEAQDAQAKQKVRENAQDPVPPDLQEAYEAKADEFWNGFYSIHQNRFFKDRHWLFTEFPELDMNRDEGKEREVKGEVCNSDGEKVTGTAAALSDKDKERASVEEDTCASTVAEGDTERTNLTTELTNMSPDSTHKPVEDFGSQNHAVLGDICQTLDQLAVRGSGEEDKAEDFPGQHASTRMFEVGCGVGNTVFPILQTNNDPGLFMYCCDFSATAIDIVKQHPDYTSRRCHAFVHDLTDTTSPLPFPEASLDIIIMIFVLSAIHPDKMQSTVDHLAKYLKPGGKLLFRDYGRYDLAQLRFKKGRCLSDNFYVRGDGTRVYFFTQDELRTLFGSAGLQEELIYVDRRLQVNRGRQVKMYRVWLLSKFRKPLK</sequence>
<gene>
    <name evidence="10" type="primary">LOC109461824</name>
</gene>
<dbReference type="Gene3D" id="3.40.50.150">
    <property type="entry name" value="Vaccinia Virus protein VP39"/>
    <property type="match status" value="1"/>
</dbReference>
<feature type="signal peptide" evidence="7">
    <location>
        <begin position="1"/>
        <end position="17"/>
    </location>
</feature>
<keyword evidence="4" id="KW-0819">tRNA processing</keyword>
<evidence type="ECO:0000256" key="6">
    <source>
        <dbReference type="SAM" id="MobiDB-lite"/>
    </source>
</evidence>
<dbReference type="InterPro" id="IPR029063">
    <property type="entry name" value="SAM-dependent_MTases_sf"/>
</dbReference>
<protein>
    <recommendedName>
        <fullName evidence="5">tRNA N(3)-methylcytidine methyltransferase</fullName>
        <ecNumber evidence="5">2.1.1.-</ecNumber>
    </recommendedName>
</protein>
<evidence type="ECO:0000259" key="8">
    <source>
        <dbReference type="Pfam" id="PF08242"/>
    </source>
</evidence>
<feature type="chain" id="PRO_5027803754" description="tRNA N(3)-methylcytidine methyltransferase" evidence="7">
    <location>
        <begin position="18"/>
        <end position="428"/>
    </location>
</feature>
<comment type="similarity">
    <text evidence="1 5">Belongs to the methyltransferase superfamily. METL family.</text>
</comment>
<feature type="region of interest" description="Disordered" evidence="6">
    <location>
        <begin position="147"/>
        <end position="170"/>
    </location>
</feature>
<keyword evidence="2 5" id="KW-0489">Methyltransferase</keyword>
<evidence type="ECO:0000256" key="4">
    <source>
        <dbReference type="ARBA" id="ARBA00022694"/>
    </source>
</evidence>
<dbReference type="GeneID" id="109461824"/>
<comment type="function">
    <text evidence="5">S-adenosyl-L-methionine-dependent methyltransferase.</text>
</comment>
<evidence type="ECO:0000256" key="7">
    <source>
        <dbReference type="SAM" id="SignalP"/>
    </source>
</evidence>
<dbReference type="Pfam" id="PF08242">
    <property type="entry name" value="Methyltransf_12"/>
    <property type="match status" value="1"/>
</dbReference>
<dbReference type="RefSeq" id="XP_019613844.1">
    <property type="nucleotide sequence ID" value="XM_019758285.1"/>
</dbReference>
<evidence type="ECO:0000256" key="2">
    <source>
        <dbReference type="ARBA" id="ARBA00022603"/>
    </source>
</evidence>
<dbReference type="InterPro" id="IPR013217">
    <property type="entry name" value="Methyltransf_12"/>
</dbReference>
<evidence type="ECO:0000256" key="3">
    <source>
        <dbReference type="ARBA" id="ARBA00022679"/>
    </source>
</evidence>
<dbReference type="InterPro" id="IPR026113">
    <property type="entry name" value="METTL2/6/8-like"/>
</dbReference>
<dbReference type="PANTHER" id="PTHR22809:SF11">
    <property type="entry name" value="TRNA N(3)-METHYLCYTIDINE METHYLTRANSFERASE METTL2"/>
    <property type="match status" value="1"/>
</dbReference>
<dbReference type="GO" id="GO:0052735">
    <property type="term" value="F:tRNA (cytidine-3-)-methyltransferase activity"/>
    <property type="evidence" value="ECO:0007669"/>
    <property type="project" value="TreeGrafter"/>
</dbReference>
<dbReference type="OrthoDB" id="417697at2759"/>
<dbReference type="GO" id="GO:0008033">
    <property type="term" value="P:tRNA processing"/>
    <property type="evidence" value="ECO:0007669"/>
    <property type="project" value="UniProtKB-KW"/>
</dbReference>
<feature type="compositionally biased region" description="Basic and acidic residues" evidence="6">
    <location>
        <begin position="150"/>
        <end position="159"/>
    </location>
</feature>
<evidence type="ECO:0000313" key="10">
    <source>
        <dbReference type="RefSeq" id="XP_019613844.1"/>
    </source>
</evidence>
<dbReference type="KEGG" id="bbel:109461824"/>
<feature type="domain" description="Methyltransferase type 12" evidence="8">
    <location>
        <begin position="240"/>
        <end position="342"/>
    </location>
</feature>
<name>A0A6P4XT36_BRABE</name>
<dbReference type="AlphaFoldDB" id="A0A6P4XT36"/>
<dbReference type="PANTHER" id="PTHR22809">
    <property type="entry name" value="METHYLTRANSFERASE-RELATED"/>
    <property type="match status" value="1"/>
</dbReference>
<keyword evidence="3 5" id="KW-0808">Transferase</keyword>
<accession>A0A6P4XT36</accession>
<dbReference type="Proteomes" id="UP000515135">
    <property type="component" value="Unplaced"/>
</dbReference>
<proteinExistence type="inferred from homology"/>
<dbReference type="FunFam" id="3.40.50.150:FF:000298">
    <property type="entry name" value="Methyltransferase-like protein"/>
    <property type="match status" value="1"/>
</dbReference>
<keyword evidence="9" id="KW-1185">Reference proteome</keyword>
<dbReference type="GO" id="GO:0032259">
    <property type="term" value="P:methylation"/>
    <property type="evidence" value="ECO:0007669"/>
    <property type="project" value="UniProtKB-KW"/>
</dbReference>
<organism evidence="9 10">
    <name type="scientific">Branchiostoma belcheri</name>
    <name type="common">Amphioxus</name>
    <dbReference type="NCBI Taxonomy" id="7741"/>
    <lineage>
        <taxon>Eukaryota</taxon>
        <taxon>Metazoa</taxon>
        <taxon>Chordata</taxon>
        <taxon>Cephalochordata</taxon>
        <taxon>Leptocardii</taxon>
        <taxon>Amphioxiformes</taxon>
        <taxon>Branchiostomatidae</taxon>
        <taxon>Branchiostoma</taxon>
    </lineage>
</organism>
<evidence type="ECO:0000256" key="1">
    <source>
        <dbReference type="ARBA" id="ARBA00009725"/>
    </source>
</evidence>